<accession>A0A4Y2CI96</accession>
<gene>
    <name evidence="2" type="ORF">AVEN_95372_1</name>
</gene>
<sequence>MEFLNSPAHIRDMHIWLSTSEGDKTIIASLKKFSGSLEQYPERFHPQTKIKRAYVKAMEATAQVSYSSTNYGAKLRAHSQYSRIQGDSKYNVQIEGISTKISQNHLGKNDWTRQPGEIEGIAPQRCN</sequence>
<evidence type="ECO:0000313" key="2">
    <source>
        <dbReference type="EMBL" id="GBM03468.1"/>
    </source>
</evidence>
<reference evidence="2 3" key="1">
    <citation type="journal article" date="2019" name="Sci. Rep.">
        <title>Orb-weaving spider Araneus ventricosus genome elucidates the spidroin gene catalogue.</title>
        <authorList>
            <person name="Kono N."/>
            <person name="Nakamura H."/>
            <person name="Ohtoshi R."/>
            <person name="Moran D.A.P."/>
            <person name="Shinohara A."/>
            <person name="Yoshida Y."/>
            <person name="Fujiwara M."/>
            <person name="Mori M."/>
            <person name="Tomita M."/>
            <person name="Arakawa K."/>
        </authorList>
    </citation>
    <scope>NUCLEOTIDE SEQUENCE [LARGE SCALE GENOMIC DNA]</scope>
</reference>
<evidence type="ECO:0000313" key="3">
    <source>
        <dbReference type="Proteomes" id="UP000499080"/>
    </source>
</evidence>
<dbReference type="Proteomes" id="UP000499080">
    <property type="component" value="Unassembled WGS sequence"/>
</dbReference>
<evidence type="ECO:0000256" key="1">
    <source>
        <dbReference type="SAM" id="MobiDB-lite"/>
    </source>
</evidence>
<proteinExistence type="predicted"/>
<keyword evidence="3" id="KW-1185">Reference proteome</keyword>
<name>A0A4Y2CI96_ARAVE</name>
<organism evidence="2 3">
    <name type="scientific">Araneus ventricosus</name>
    <name type="common">Orbweaver spider</name>
    <name type="synonym">Epeira ventricosa</name>
    <dbReference type="NCBI Taxonomy" id="182803"/>
    <lineage>
        <taxon>Eukaryota</taxon>
        <taxon>Metazoa</taxon>
        <taxon>Ecdysozoa</taxon>
        <taxon>Arthropoda</taxon>
        <taxon>Chelicerata</taxon>
        <taxon>Arachnida</taxon>
        <taxon>Araneae</taxon>
        <taxon>Araneomorphae</taxon>
        <taxon>Entelegynae</taxon>
        <taxon>Araneoidea</taxon>
        <taxon>Araneidae</taxon>
        <taxon>Araneus</taxon>
    </lineage>
</organism>
<dbReference type="EMBL" id="BGPR01000192">
    <property type="protein sequence ID" value="GBM03468.1"/>
    <property type="molecule type" value="Genomic_DNA"/>
</dbReference>
<dbReference type="AlphaFoldDB" id="A0A4Y2CI96"/>
<protein>
    <submittedName>
        <fullName evidence="2">Uncharacterized protein</fullName>
    </submittedName>
</protein>
<comment type="caution">
    <text evidence="2">The sequence shown here is derived from an EMBL/GenBank/DDBJ whole genome shotgun (WGS) entry which is preliminary data.</text>
</comment>
<feature type="region of interest" description="Disordered" evidence="1">
    <location>
        <begin position="106"/>
        <end position="127"/>
    </location>
</feature>